<dbReference type="KEGG" id="mcui:G8O30_05840"/>
<dbReference type="PANTHER" id="PTHR35332">
    <property type="entry name" value="REGULATION OF ENOLASE PROTEIN 1"/>
    <property type="match status" value="1"/>
</dbReference>
<protein>
    <submittedName>
        <fullName evidence="1">DUF1349 domain-containing protein</fullName>
    </submittedName>
</protein>
<dbReference type="Pfam" id="PF07081">
    <property type="entry name" value="DUF1349"/>
    <property type="match status" value="1"/>
</dbReference>
<organism evidence="1 2">
    <name type="scientific">Mangrovibacillus cuniculi</name>
    <dbReference type="NCBI Taxonomy" id="2593652"/>
    <lineage>
        <taxon>Bacteria</taxon>
        <taxon>Bacillati</taxon>
        <taxon>Bacillota</taxon>
        <taxon>Bacilli</taxon>
        <taxon>Bacillales</taxon>
        <taxon>Bacillaceae</taxon>
        <taxon>Mangrovibacillus</taxon>
    </lineage>
</organism>
<keyword evidence="2" id="KW-1185">Reference proteome</keyword>
<sequence length="190" mass="22026">MNTPKSWSIDENTKQLVIKPEDETDYWQRTHYDFQHDNGHFLFQEQHGPFQLKTKVHLHPLHQYDQAGLYIRFDADNWVKASIEFMTEGENKLGAVVTKQGFSDWSTQPIGDDVTSISFRLSYIDPVCYIDYSLDEINWYQIRIGHLPMVPKTVPKVGLYACSPIKAGFSAAFDYLEIHSISDDRTKVYG</sequence>
<accession>A0A7S8CEB9</accession>
<dbReference type="Gene3D" id="2.60.120.200">
    <property type="match status" value="1"/>
</dbReference>
<dbReference type="AlphaFoldDB" id="A0A7S8CEB9"/>
<dbReference type="SUPFAM" id="SSF49899">
    <property type="entry name" value="Concanavalin A-like lectins/glucanases"/>
    <property type="match status" value="1"/>
</dbReference>
<proteinExistence type="predicted"/>
<evidence type="ECO:0000313" key="1">
    <source>
        <dbReference type="EMBL" id="QPC48372.1"/>
    </source>
</evidence>
<dbReference type="InterPro" id="IPR013320">
    <property type="entry name" value="ConA-like_dom_sf"/>
</dbReference>
<reference evidence="1 2" key="1">
    <citation type="submission" date="2019-07" db="EMBL/GenBank/DDBJ databases">
        <title>Genome sequence of 2 isolates from Red Sea Mangroves.</title>
        <authorList>
            <person name="Sefrji F."/>
            <person name="Michoud G."/>
            <person name="Merlino G."/>
            <person name="Daffonchio D."/>
        </authorList>
    </citation>
    <scope>NUCLEOTIDE SEQUENCE [LARGE SCALE GENOMIC DNA]</scope>
    <source>
        <strain evidence="1 2">R1DC41</strain>
    </source>
</reference>
<dbReference type="EMBL" id="CP049742">
    <property type="protein sequence ID" value="QPC48372.1"/>
    <property type="molecule type" value="Genomic_DNA"/>
</dbReference>
<dbReference type="Proteomes" id="UP000593626">
    <property type="component" value="Chromosome"/>
</dbReference>
<dbReference type="PANTHER" id="PTHR35332:SF2">
    <property type="entry name" value="REGULATION OF ENOLASE PROTEIN 1"/>
    <property type="match status" value="1"/>
</dbReference>
<name>A0A7S8CEB9_9BACI</name>
<gene>
    <name evidence="1" type="ORF">G8O30_05840</name>
</gene>
<dbReference type="InterPro" id="IPR009784">
    <property type="entry name" value="DUF1349"/>
</dbReference>
<evidence type="ECO:0000313" key="2">
    <source>
        <dbReference type="Proteomes" id="UP000593626"/>
    </source>
</evidence>